<accession>A0A5N7AXH6</accession>
<name>A0A5N7AXH6_9EURO</name>
<proteinExistence type="predicted"/>
<evidence type="ECO:0000313" key="2">
    <source>
        <dbReference type="Proteomes" id="UP000326198"/>
    </source>
</evidence>
<gene>
    <name evidence="1" type="ORF">BDV26DRAFT_36530</name>
</gene>
<protein>
    <submittedName>
        <fullName evidence="1">Uncharacterized protein</fullName>
    </submittedName>
</protein>
<reference evidence="1 2" key="1">
    <citation type="submission" date="2019-04" db="EMBL/GenBank/DDBJ databases">
        <title>Friends and foes A comparative genomics studyof 23 Aspergillus species from section Flavi.</title>
        <authorList>
            <consortium name="DOE Joint Genome Institute"/>
            <person name="Kjaerbolling I."/>
            <person name="Vesth T."/>
            <person name="Frisvad J.C."/>
            <person name="Nybo J.L."/>
            <person name="Theobald S."/>
            <person name="Kildgaard S."/>
            <person name="Isbrandt T."/>
            <person name="Kuo A."/>
            <person name="Sato A."/>
            <person name="Lyhne E.K."/>
            <person name="Kogle M.E."/>
            <person name="Wiebenga A."/>
            <person name="Kun R.S."/>
            <person name="Lubbers R.J."/>
            <person name="Makela M.R."/>
            <person name="Barry K."/>
            <person name="Chovatia M."/>
            <person name="Clum A."/>
            <person name="Daum C."/>
            <person name="Haridas S."/>
            <person name="He G."/>
            <person name="LaButti K."/>
            <person name="Lipzen A."/>
            <person name="Mondo S."/>
            <person name="Riley R."/>
            <person name="Salamov A."/>
            <person name="Simmons B.A."/>
            <person name="Magnuson J.K."/>
            <person name="Henrissat B."/>
            <person name="Mortensen U.H."/>
            <person name="Larsen T.O."/>
            <person name="Devries R.P."/>
            <person name="Grigoriev I.V."/>
            <person name="Machida M."/>
            <person name="Baker S.E."/>
            <person name="Andersen M.R."/>
        </authorList>
    </citation>
    <scope>NUCLEOTIDE SEQUENCE [LARGE SCALE GENOMIC DNA]</scope>
    <source>
        <strain evidence="1 2">IBT 29228</strain>
    </source>
</reference>
<organism evidence="1 2">
    <name type="scientific">Aspergillus bertholletiae</name>
    <dbReference type="NCBI Taxonomy" id="1226010"/>
    <lineage>
        <taxon>Eukaryota</taxon>
        <taxon>Fungi</taxon>
        <taxon>Dikarya</taxon>
        <taxon>Ascomycota</taxon>
        <taxon>Pezizomycotina</taxon>
        <taxon>Eurotiomycetes</taxon>
        <taxon>Eurotiomycetidae</taxon>
        <taxon>Eurotiales</taxon>
        <taxon>Aspergillaceae</taxon>
        <taxon>Aspergillus</taxon>
        <taxon>Aspergillus subgen. Circumdati</taxon>
    </lineage>
</organism>
<evidence type="ECO:0000313" key="1">
    <source>
        <dbReference type="EMBL" id="KAE8374557.1"/>
    </source>
</evidence>
<dbReference type="AlphaFoldDB" id="A0A5N7AXH6"/>
<dbReference type="Proteomes" id="UP000326198">
    <property type="component" value="Unassembled WGS sequence"/>
</dbReference>
<keyword evidence="2" id="KW-1185">Reference proteome</keyword>
<dbReference type="EMBL" id="ML736281">
    <property type="protein sequence ID" value="KAE8374557.1"/>
    <property type="molecule type" value="Genomic_DNA"/>
</dbReference>
<sequence>MHHRNRRSNLARAHKRVLICDHRLRTLRWMCPGLPGLELMHGLPSNYFIIGLVSLVYSLLRENLTRTSENLIHWGGSVNQKFKSNQLMIARRIPQVAGWNPMWQTYPPSS</sequence>